<dbReference type="Pfam" id="PF07727">
    <property type="entry name" value="RVT_2"/>
    <property type="match status" value="1"/>
</dbReference>
<comment type="caution">
    <text evidence="2">The sequence shown here is derived from an EMBL/GenBank/DDBJ whole genome shotgun (WGS) entry which is preliminary data.</text>
</comment>
<feature type="domain" description="Reverse transcriptase Ty1/copia-type" evidence="1">
    <location>
        <begin position="79"/>
        <end position="176"/>
    </location>
</feature>
<evidence type="ECO:0000259" key="1">
    <source>
        <dbReference type="Pfam" id="PF07727"/>
    </source>
</evidence>
<reference evidence="2" key="1">
    <citation type="submission" date="2020-06" db="EMBL/GenBank/DDBJ databases">
        <authorList>
            <person name="Li T."/>
            <person name="Hu X."/>
            <person name="Zhang T."/>
            <person name="Song X."/>
            <person name="Zhang H."/>
            <person name="Dai N."/>
            <person name="Sheng W."/>
            <person name="Hou X."/>
            <person name="Wei L."/>
        </authorList>
    </citation>
    <scope>NUCLEOTIDE SEQUENCE</scope>
    <source>
        <strain evidence="2">K16</strain>
        <tissue evidence="2">Leaf</tissue>
    </source>
</reference>
<sequence>MGGPWCPPPVSAPAWMVPPVGESFVLPPANGPLTNVPTVDAPGILPVEGVPQGLPAEDAPWSLPLEGRMARVSFDIVTQGRRTIGSEWVYKVKLKSDGSLDRCKGRLEAKGFNQVARIDYTEYFSPIAKAVTVRVFLAIASAKGWPIYQLDVNNALLHGYLDEEVYINPPNGYEAKSGMFLALIIYVEDILVTSTRLEIARSHSGTFVSQQKYATDLVTNTGLSQSRSASTPLPPGIELTQGAEGFLTDPESYCRVVGSLLQLGVQRHDASTHTILCGQPGCHTYDKKPRIS</sequence>
<evidence type="ECO:0000313" key="2">
    <source>
        <dbReference type="EMBL" id="KAK4402859.1"/>
    </source>
</evidence>
<reference evidence="2" key="2">
    <citation type="journal article" date="2024" name="Plant">
        <title>Genomic evolution and insights into agronomic trait innovations of Sesamum species.</title>
        <authorList>
            <person name="Miao H."/>
            <person name="Wang L."/>
            <person name="Qu L."/>
            <person name="Liu H."/>
            <person name="Sun Y."/>
            <person name="Le M."/>
            <person name="Wang Q."/>
            <person name="Wei S."/>
            <person name="Zheng Y."/>
            <person name="Lin W."/>
            <person name="Duan Y."/>
            <person name="Cao H."/>
            <person name="Xiong S."/>
            <person name="Wang X."/>
            <person name="Wei L."/>
            <person name="Li C."/>
            <person name="Ma Q."/>
            <person name="Ju M."/>
            <person name="Zhao R."/>
            <person name="Li G."/>
            <person name="Mu C."/>
            <person name="Tian Q."/>
            <person name="Mei H."/>
            <person name="Zhang T."/>
            <person name="Gao T."/>
            <person name="Zhang H."/>
        </authorList>
    </citation>
    <scope>NUCLEOTIDE SEQUENCE</scope>
    <source>
        <strain evidence="2">K16</strain>
    </source>
</reference>
<protein>
    <recommendedName>
        <fullName evidence="1">Reverse transcriptase Ty1/copia-type domain-containing protein</fullName>
    </recommendedName>
</protein>
<dbReference type="EMBL" id="JACGWL010000005">
    <property type="protein sequence ID" value="KAK4402859.1"/>
    <property type="molecule type" value="Genomic_DNA"/>
</dbReference>
<dbReference type="AlphaFoldDB" id="A0AAE2BYY3"/>
<evidence type="ECO:0000313" key="3">
    <source>
        <dbReference type="Proteomes" id="UP001289374"/>
    </source>
</evidence>
<dbReference type="Proteomes" id="UP001289374">
    <property type="component" value="Unassembled WGS sequence"/>
</dbReference>
<accession>A0AAE2BYY3</accession>
<dbReference type="InterPro" id="IPR013103">
    <property type="entry name" value="RVT_2"/>
</dbReference>
<organism evidence="2 3">
    <name type="scientific">Sesamum angolense</name>
    <dbReference type="NCBI Taxonomy" id="2727404"/>
    <lineage>
        <taxon>Eukaryota</taxon>
        <taxon>Viridiplantae</taxon>
        <taxon>Streptophyta</taxon>
        <taxon>Embryophyta</taxon>
        <taxon>Tracheophyta</taxon>
        <taxon>Spermatophyta</taxon>
        <taxon>Magnoliopsida</taxon>
        <taxon>eudicotyledons</taxon>
        <taxon>Gunneridae</taxon>
        <taxon>Pentapetalae</taxon>
        <taxon>asterids</taxon>
        <taxon>lamiids</taxon>
        <taxon>Lamiales</taxon>
        <taxon>Pedaliaceae</taxon>
        <taxon>Sesamum</taxon>
    </lineage>
</organism>
<proteinExistence type="predicted"/>
<keyword evidence="3" id="KW-1185">Reference proteome</keyword>
<name>A0AAE2BYY3_9LAMI</name>
<gene>
    <name evidence="2" type="ORF">Sango_1026600</name>
</gene>